<sequence length="238" mass="27057">MEQFQIETAQNITIDQNTSNLGERMLAYIIDSFIIGVYVILMFIFLLSLDIEPADQWAFYLIMGLPAFFYYLLFETLSDGKTIGKGIMSLRVVMLDGSKPSFANYFVRWVLRIIDVTMTSGGAAVLTILIRGKGQRIGDIAAGTTVISEKKKVTLNDTLLRELPLDYKPQFPQVTVFKDSEIQTIKELYDSAKRNGDHNIIVSLDRKIKEVTGIQTTLHPIDFVDVVLKDYNFYTQKM</sequence>
<dbReference type="OrthoDB" id="9814143at2"/>
<dbReference type="EMBL" id="VNWK01000032">
    <property type="protein sequence ID" value="TXJ92480.1"/>
    <property type="molecule type" value="Genomic_DNA"/>
</dbReference>
<keyword evidence="4 5" id="KW-0472">Membrane</keyword>
<reference evidence="7 9" key="1">
    <citation type="submission" date="2018-08" db="EMBL/GenBank/DDBJ databases">
        <title>Proposal of Muricauda 72 sp.nov. and Muricauda NH166 sp.nov., isolated from seawater.</title>
        <authorList>
            <person name="Cheng H."/>
            <person name="Wu Y.-H."/>
            <person name="Guo L.-L."/>
            <person name="Xu X.-W."/>
        </authorList>
    </citation>
    <scope>NUCLEOTIDE SEQUENCE [LARGE SCALE GENOMIC DNA]</scope>
    <source>
        <strain evidence="7 9">72</strain>
    </source>
</reference>
<evidence type="ECO:0000313" key="8">
    <source>
        <dbReference type="EMBL" id="TXJ92480.1"/>
    </source>
</evidence>
<accession>A0A3A1NFV0</accession>
<evidence type="ECO:0000256" key="5">
    <source>
        <dbReference type="SAM" id="Phobius"/>
    </source>
</evidence>
<dbReference type="Pfam" id="PF06271">
    <property type="entry name" value="RDD"/>
    <property type="match status" value="1"/>
</dbReference>
<feature type="transmembrane region" description="Helical" evidence="5">
    <location>
        <begin position="25"/>
        <end position="45"/>
    </location>
</feature>
<evidence type="ECO:0000313" key="7">
    <source>
        <dbReference type="EMBL" id="RIV43255.1"/>
    </source>
</evidence>
<evidence type="ECO:0000256" key="3">
    <source>
        <dbReference type="ARBA" id="ARBA00022989"/>
    </source>
</evidence>
<evidence type="ECO:0000259" key="6">
    <source>
        <dbReference type="Pfam" id="PF06271"/>
    </source>
</evidence>
<gene>
    <name evidence="7" type="ORF">D2V05_13825</name>
    <name evidence="8" type="ORF">FQ017_13695</name>
</gene>
<comment type="subcellular location">
    <subcellularLocation>
        <location evidence="1">Membrane</location>
        <topology evidence="1">Multi-pass membrane protein</topology>
    </subcellularLocation>
</comment>
<dbReference type="PANTHER" id="PTHR38480">
    <property type="entry name" value="SLR0254 PROTEIN"/>
    <property type="match status" value="1"/>
</dbReference>
<reference evidence="8 10" key="2">
    <citation type="submission" date="2019-07" db="EMBL/GenBank/DDBJ databases">
        <title>Draft genome of two Muricauda strains isolated from deep sea.</title>
        <authorList>
            <person name="Sun C."/>
        </authorList>
    </citation>
    <scope>NUCLEOTIDE SEQUENCE [LARGE SCALE GENOMIC DNA]</scope>
    <source>
        <strain evidence="8 10">72</strain>
    </source>
</reference>
<keyword evidence="10" id="KW-1185">Reference proteome</keyword>
<comment type="caution">
    <text evidence="7">The sequence shown here is derived from an EMBL/GenBank/DDBJ whole genome shotgun (WGS) entry which is preliminary data.</text>
</comment>
<feature type="transmembrane region" description="Helical" evidence="5">
    <location>
        <begin position="57"/>
        <end position="74"/>
    </location>
</feature>
<dbReference type="EMBL" id="QXFI01000032">
    <property type="protein sequence ID" value="RIV43255.1"/>
    <property type="molecule type" value="Genomic_DNA"/>
</dbReference>
<keyword evidence="2 5" id="KW-0812">Transmembrane</keyword>
<dbReference type="Proteomes" id="UP000321621">
    <property type="component" value="Unassembled WGS sequence"/>
</dbReference>
<dbReference type="GO" id="GO:0016020">
    <property type="term" value="C:membrane"/>
    <property type="evidence" value="ECO:0007669"/>
    <property type="project" value="UniProtKB-SubCell"/>
</dbReference>
<dbReference type="InterPro" id="IPR010432">
    <property type="entry name" value="RDD"/>
</dbReference>
<evidence type="ECO:0000256" key="4">
    <source>
        <dbReference type="ARBA" id="ARBA00023136"/>
    </source>
</evidence>
<dbReference type="PANTHER" id="PTHR38480:SF1">
    <property type="entry name" value="SLR0254 PROTEIN"/>
    <property type="match status" value="1"/>
</dbReference>
<evidence type="ECO:0000256" key="2">
    <source>
        <dbReference type="ARBA" id="ARBA00022692"/>
    </source>
</evidence>
<name>A0A3A1NFV0_9FLAO</name>
<dbReference type="AlphaFoldDB" id="A0A3A1NFV0"/>
<evidence type="ECO:0000313" key="10">
    <source>
        <dbReference type="Proteomes" id="UP000321621"/>
    </source>
</evidence>
<evidence type="ECO:0000313" key="9">
    <source>
        <dbReference type="Proteomes" id="UP000266691"/>
    </source>
</evidence>
<feature type="domain" description="RDD" evidence="6">
    <location>
        <begin position="20"/>
        <end position="143"/>
    </location>
</feature>
<proteinExistence type="predicted"/>
<organism evidence="7 9">
    <name type="scientific">Flagellimonas pelagia</name>
    <dbReference type="NCBI Taxonomy" id="2306998"/>
    <lineage>
        <taxon>Bacteria</taxon>
        <taxon>Pseudomonadati</taxon>
        <taxon>Bacteroidota</taxon>
        <taxon>Flavobacteriia</taxon>
        <taxon>Flavobacteriales</taxon>
        <taxon>Flavobacteriaceae</taxon>
        <taxon>Flagellimonas</taxon>
    </lineage>
</organism>
<evidence type="ECO:0000256" key="1">
    <source>
        <dbReference type="ARBA" id="ARBA00004141"/>
    </source>
</evidence>
<dbReference type="Proteomes" id="UP000266691">
    <property type="component" value="Unassembled WGS sequence"/>
</dbReference>
<protein>
    <submittedName>
        <fullName evidence="7">RDD family protein</fullName>
    </submittedName>
</protein>
<dbReference type="RefSeq" id="WP_119648222.1">
    <property type="nucleotide sequence ID" value="NZ_QXFI01000032.1"/>
</dbReference>
<keyword evidence="3 5" id="KW-1133">Transmembrane helix</keyword>